<evidence type="ECO:0000256" key="3">
    <source>
        <dbReference type="ARBA" id="ARBA00022553"/>
    </source>
</evidence>
<dbReference type="Pfam" id="PF00072">
    <property type="entry name" value="Response_reg"/>
    <property type="match status" value="1"/>
</dbReference>
<dbReference type="Gene3D" id="1.10.287.130">
    <property type="match status" value="1"/>
</dbReference>
<evidence type="ECO:0000313" key="9">
    <source>
        <dbReference type="Proteomes" id="UP000006054"/>
    </source>
</evidence>
<dbReference type="GO" id="GO:0000155">
    <property type="term" value="F:phosphorelay sensor kinase activity"/>
    <property type="evidence" value="ECO:0007669"/>
    <property type="project" value="InterPro"/>
</dbReference>
<comment type="catalytic activity">
    <reaction evidence="1">
        <text>ATP + protein L-histidine = ADP + protein N-phospho-L-histidine.</text>
        <dbReference type="EC" id="2.7.13.3"/>
    </reaction>
</comment>
<dbReference type="InterPro" id="IPR036890">
    <property type="entry name" value="HATPase_C_sf"/>
</dbReference>
<dbReference type="STRING" id="880071.Fleli_0341"/>
<dbReference type="InterPro" id="IPR003594">
    <property type="entry name" value="HATPase_dom"/>
</dbReference>
<evidence type="ECO:0000259" key="6">
    <source>
        <dbReference type="PROSITE" id="PS50109"/>
    </source>
</evidence>
<dbReference type="OrthoDB" id="9766459at2"/>
<reference evidence="9" key="1">
    <citation type="submission" date="2012-06" db="EMBL/GenBank/DDBJ databases">
        <title>The complete genome of Flexibacter litoralis DSM 6794.</title>
        <authorList>
            <person name="Lucas S."/>
            <person name="Copeland A."/>
            <person name="Lapidus A."/>
            <person name="Glavina del Rio T."/>
            <person name="Dalin E."/>
            <person name="Tice H."/>
            <person name="Bruce D."/>
            <person name="Goodwin L."/>
            <person name="Pitluck S."/>
            <person name="Peters L."/>
            <person name="Ovchinnikova G."/>
            <person name="Lu M."/>
            <person name="Kyrpides N."/>
            <person name="Mavromatis K."/>
            <person name="Ivanova N."/>
            <person name="Brettin T."/>
            <person name="Detter J.C."/>
            <person name="Han C."/>
            <person name="Larimer F."/>
            <person name="Land M."/>
            <person name="Hauser L."/>
            <person name="Markowitz V."/>
            <person name="Cheng J.-F."/>
            <person name="Hugenholtz P."/>
            <person name="Woyke T."/>
            <person name="Wu D."/>
            <person name="Spring S."/>
            <person name="Lang E."/>
            <person name="Kopitz M."/>
            <person name="Brambilla E."/>
            <person name="Klenk H.-P."/>
            <person name="Eisen J.A."/>
        </authorList>
    </citation>
    <scope>NUCLEOTIDE SEQUENCE [LARGE SCALE GENOMIC DNA]</scope>
    <source>
        <strain evidence="9">ATCC 23117 / DSM 6794 / NBRC 15988 / NCIMB 1366 / Sio-4</strain>
    </source>
</reference>
<dbReference type="eggNOG" id="COG4191">
    <property type="taxonomic scope" value="Bacteria"/>
</dbReference>
<dbReference type="Pfam" id="PF00512">
    <property type="entry name" value="HisKA"/>
    <property type="match status" value="1"/>
</dbReference>
<evidence type="ECO:0000259" key="7">
    <source>
        <dbReference type="PROSITE" id="PS50110"/>
    </source>
</evidence>
<name>I4AFT7_BERLS</name>
<dbReference type="PROSITE" id="PS50109">
    <property type="entry name" value="HIS_KIN"/>
    <property type="match status" value="1"/>
</dbReference>
<dbReference type="InterPro" id="IPR004358">
    <property type="entry name" value="Sig_transdc_His_kin-like_C"/>
</dbReference>
<dbReference type="Gene3D" id="3.40.50.2300">
    <property type="match status" value="1"/>
</dbReference>
<dbReference type="CDD" id="cd00082">
    <property type="entry name" value="HisKA"/>
    <property type="match status" value="1"/>
</dbReference>
<feature type="coiled-coil region" evidence="5">
    <location>
        <begin position="131"/>
        <end position="179"/>
    </location>
</feature>
<evidence type="ECO:0000256" key="1">
    <source>
        <dbReference type="ARBA" id="ARBA00000085"/>
    </source>
</evidence>
<dbReference type="SUPFAM" id="SSF52172">
    <property type="entry name" value="CheY-like"/>
    <property type="match status" value="1"/>
</dbReference>
<keyword evidence="8" id="KW-0418">Kinase</keyword>
<dbReference type="AlphaFoldDB" id="I4AFT7"/>
<evidence type="ECO:0000256" key="5">
    <source>
        <dbReference type="SAM" id="Coils"/>
    </source>
</evidence>
<dbReference type="SMART" id="SM00448">
    <property type="entry name" value="REC"/>
    <property type="match status" value="1"/>
</dbReference>
<dbReference type="eggNOG" id="COG0745">
    <property type="taxonomic scope" value="Bacteria"/>
</dbReference>
<keyword evidence="9" id="KW-1185">Reference proteome</keyword>
<feature type="modified residue" description="4-aspartylphosphate" evidence="4">
    <location>
        <position position="60"/>
    </location>
</feature>
<dbReference type="PRINTS" id="PR00344">
    <property type="entry name" value="BCTRLSENSOR"/>
</dbReference>
<dbReference type="SMART" id="SM00387">
    <property type="entry name" value="HATPase_c"/>
    <property type="match status" value="1"/>
</dbReference>
<dbReference type="InterPro" id="IPR005467">
    <property type="entry name" value="His_kinase_dom"/>
</dbReference>
<dbReference type="PANTHER" id="PTHR43065:SF42">
    <property type="entry name" value="TWO-COMPONENT SENSOR PPRA"/>
    <property type="match status" value="1"/>
</dbReference>
<protein>
    <recommendedName>
        <fullName evidence="2">histidine kinase</fullName>
        <ecNumber evidence="2">2.7.13.3</ecNumber>
    </recommendedName>
</protein>
<dbReference type="InterPro" id="IPR003661">
    <property type="entry name" value="HisK_dim/P_dom"/>
</dbReference>
<dbReference type="KEGG" id="fli:Fleli_0341"/>
<dbReference type="Pfam" id="PF02518">
    <property type="entry name" value="HATPase_c"/>
    <property type="match status" value="1"/>
</dbReference>
<gene>
    <name evidence="8" type="ordered locus">Fleli_0341</name>
</gene>
<dbReference type="EC" id="2.7.13.3" evidence="2"/>
<evidence type="ECO:0000256" key="4">
    <source>
        <dbReference type="PROSITE-ProRule" id="PRU00169"/>
    </source>
</evidence>
<dbReference type="PROSITE" id="PS50110">
    <property type="entry name" value="RESPONSE_REGULATORY"/>
    <property type="match status" value="1"/>
</dbReference>
<dbReference type="PATRIC" id="fig|880071.3.peg.325"/>
<dbReference type="SUPFAM" id="SSF55874">
    <property type="entry name" value="ATPase domain of HSP90 chaperone/DNA topoisomerase II/histidine kinase"/>
    <property type="match status" value="1"/>
</dbReference>
<dbReference type="Proteomes" id="UP000006054">
    <property type="component" value="Chromosome"/>
</dbReference>
<dbReference type="InterPro" id="IPR011006">
    <property type="entry name" value="CheY-like_superfamily"/>
</dbReference>
<dbReference type="InterPro" id="IPR001789">
    <property type="entry name" value="Sig_transdc_resp-reg_receiver"/>
</dbReference>
<keyword evidence="5" id="KW-0175">Coiled coil</keyword>
<evidence type="ECO:0000256" key="2">
    <source>
        <dbReference type="ARBA" id="ARBA00012438"/>
    </source>
</evidence>
<dbReference type="InterPro" id="IPR036097">
    <property type="entry name" value="HisK_dim/P_sf"/>
</dbReference>
<keyword evidence="3 4" id="KW-0597">Phosphoprotein</keyword>
<dbReference type="SUPFAM" id="SSF47384">
    <property type="entry name" value="Homodimeric domain of signal transducing histidine kinase"/>
    <property type="match status" value="1"/>
</dbReference>
<sequence>MSEQLSRIQVLIVDDVPSNLFTLRALLEEHFEEIEIVEANSGIEALEVLMRESIDLIILDIQMPEMDGFQTAKLIRSRKKTRNIPIVFLTAAYKSEEFKEKGFSLGATDYLTKPIDDYQLTSRINAYLSIIKLEKNHKSELERRVEERTSELKKALSQIKETNLKLETTLSKLKNAQKQVIAQEKLASLGELTAGIAHEIKNPLNFIINFSELSKEMIIELNDTFADVGKDIVEGSLKDITPDDVDNIKDILQNLNENSEKIHEHGKRADSIINNMLMHSQDRKGVYQDTHINTMLQEYISLAYHSTINNYKGFAAKIETNLDANVGNVKIIPQDLGRVFLNVVSNSLYALYNKKRKLGDGFEPMLTVRTINHEDNVEIIFRDNGTGIPQEMMDKIFNPFFTTKPAGEGTGLGLSICYDIVRNIHKGEIQVDSKEGEYTDFSIFLPKHVDTEENENGEENASYQNR</sequence>
<dbReference type="Gene3D" id="3.30.565.10">
    <property type="entry name" value="Histidine kinase-like ATPase, C-terminal domain"/>
    <property type="match status" value="1"/>
</dbReference>
<proteinExistence type="predicted"/>
<feature type="domain" description="Histidine kinase" evidence="6">
    <location>
        <begin position="195"/>
        <end position="449"/>
    </location>
</feature>
<keyword evidence="8" id="KW-0808">Transferase</keyword>
<accession>I4AFT7</accession>
<organism evidence="8 9">
    <name type="scientific">Bernardetia litoralis (strain ATCC 23117 / DSM 6794 / NBRC 15988 / NCIMB 1366 / Fx l1 / Sio-4)</name>
    <name type="common">Flexibacter litoralis</name>
    <dbReference type="NCBI Taxonomy" id="880071"/>
    <lineage>
        <taxon>Bacteria</taxon>
        <taxon>Pseudomonadati</taxon>
        <taxon>Bacteroidota</taxon>
        <taxon>Cytophagia</taxon>
        <taxon>Cytophagales</taxon>
        <taxon>Bernardetiaceae</taxon>
        <taxon>Bernardetia</taxon>
    </lineage>
</organism>
<dbReference type="EMBL" id="CP003345">
    <property type="protein sequence ID" value="AFM02822.1"/>
    <property type="molecule type" value="Genomic_DNA"/>
</dbReference>
<dbReference type="RefSeq" id="WP_014796284.1">
    <property type="nucleotide sequence ID" value="NC_018018.1"/>
</dbReference>
<evidence type="ECO:0000313" key="8">
    <source>
        <dbReference type="EMBL" id="AFM02822.1"/>
    </source>
</evidence>
<dbReference type="HOGENOM" id="CLU_000445_114_72_10"/>
<dbReference type="SMART" id="SM00388">
    <property type="entry name" value="HisKA"/>
    <property type="match status" value="1"/>
</dbReference>
<dbReference type="PANTHER" id="PTHR43065">
    <property type="entry name" value="SENSOR HISTIDINE KINASE"/>
    <property type="match status" value="1"/>
</dbReference>
<feature type="domain" description="Response regulatory" evidence="7">
    <location>
        <begin position="9"/>
        <end position="128"/>
    </location>
</feature>